<comment type="caution">
    <text evidence="1">The sequence shown here is derived from an EMBL/GenBank/DDBJ whole genome shotgun (WGS) entry which is preliminary data.</text>
</comment>
<dbReference type="Proteomes" id="UP000664317">
    <property type="component" value="Unassembled WGS sequence"/>
</dbReference>
<accession>A0ABS3C277</accession>
<reference evidence="1 2" key="1">
    <citation type="submission" date="2021-03" db="EMBL/GenBank/DDBJ databases">
        <title>novel species isolated from a fishpond in China.</title>
        <authorList>
            <person name="Lu H."/>
            <person name="Cai Z."/>
        </authorList>
    </citation>
    <scope>NUCLEOTIDE SEQUENCE [LARGE SCALE GENOMIC DNA]</scope>
    <source>
        <strain evidence="1 2">H41</strain>
    </source>
</reference>
<evidence type="ECO:0008006" key="3">
    <source>
        <dbReference type="Google" id="ProtNLM"/>
    </source>
</evidence>
<dbReference type="EMBL" id="JAFKCT010000003">
    <property type="protein sequence ID" value="MBN7811223.1"/>
    <property type="molecule type" value="Genomic_DNA"/>
</dbReference>
<evidence type="ECO:0000313" key="1">
    <source>
        <dbReference type="EMBL" id="MBN7811223.1"/>
    </source>
</evidence>
<evidence type="ECO:0000313" key="2">
    <source>
        <dbReference type="Proteomes" id="UP000664317"/>
    </source>
</evidence>
<keyword evidence="2" id="KW-1185">Reference proteome</keyword>
<dbReference type="NCBIfam" id="NF047401">
    <property type="entry name" value="TA_anti_VapB15"/>
    <property type="match status" value="1"/>
</dbReference>
<protein>
    <recommendedName>
        <fullName evidence="3">Addiction module component</fullName>
    </recommendedName>
</protein>
<gene>
    <name evidence="1" type="ORF">J0A68_09660</name>
</gene>
<organism evidence="1 2">
    <name type="scientific">Algoriphagus oliviformis</name>
    <dbReference type="NCBI Taxonomy" id="2811231"/>
    <lineage>
        <taxon>Bacteria</taxon>
        <taxon>Pseudomonadati</taxon>
        <taxon>Bacteroidota</taxon>
        <taxon>Cytophagia</taxon>
        <taxon>Cytophagales</taxon>
        <taxon>Cyclobacteriaceae</taxon>
        <taxon>Algoriphagus</taxon>
    </lineage>
</organism>
<proteinExistence type="predicted"/>
<name>A0ABS3C277_9BACT</name>
<sequence length="80" mass="9355">MKAALQLDLTFEQILSLVKQLPKKEKVRLSKELEKDAIDSKLSKLLDSFETKDLNLDTLSEEVENVRQGIYEKRKRESDF</sequence>